<reference evidence="1 2" key="1">
    <citation type="journal article" date="2013" name="BMC Genomics">
        <title>Reconstruction of the lipid metabolism for the microalga Monoraphidium neglectum from its genome sequence reveals characteristics suitable for biofuel production.</title>
        <authorList>
            <person name="Bogen C."/>
            <person name="Al-Dilaimi A."/>
            <person name="Albersmeier A."/>
            <person name="Wichmann J."/>
            <person name="Grundmann M."/>
            <person name="Rupp O."/>
            <person name="Lauersen K.J."/>
            <person name="Blifernez-Klassen O."/>
            <person name="Kalinowski J."/>
            <person name="Goesmann A."/>
            <person name="Mussgnug J.H."/>
            <person name="Kruse O."/>
        </authorList>
    </citation>
    <scope>NUCLEOTIDE SEQUENCE [LARGE SCALE GENOMIC DNA]</scope>
    <source>
        <strain evidence="1 2">SAG 48.87</strain>
    </source>
</reference>
<proteinExistence type="predicted"/>
<evidence type="ECO:0008006" key="3">
    <source>
        <dbReference type="Google" id="ProtNLM"/>
    </source>
</evidence>
<dbReference type="GeneID" id="25729018"/>
<dbReference type="EMBL" id="KK103099">
    <property type="protein sequence ID" value="KIY96236.1"/>
    <property type="molecule type" value="Genomic_DNA"/>
</dbReference>
<protein>
    <recommendedName>
        <fullName evidence="3">Neurochondrin</fullName>
    </recommendedName>
</protein>
<organism evidence="1 2">
    <name type="scientific">Monoraphidium neglectum</name>
    <dbReference type="NCBI Taxonomy" id="145388"/>
    <lineage>
        <taxon>Eukaryota</taxon>
        <taxon>Viridiplantae</taxon>
        <taxon>Chlorophyta</taxon>
        <taxon>core chlorophytes</taxon>
        <taxon>Chlorophyceae</taxon>
        <taxon>CS clade</taxon>
        <taxon>Sphaeropleales</taxon>
        <taxon>Selenastraceae</taxon>
        <taxon>Monoraphidium</taxon>
    </lineage>
</organism>
<evidence type="ECO:0000313" key="2">
    <source>
        <dbReference type="Proteomes" id="UP000054498"/>
    </source>
</evidence>
<evidence type="ECO:0000313" key="1">
    <source>
        <dbReference type="EMBL" id="KIY96236.1"/>
    </source>
</evidence>
<dbReference type="STRING" id="145388.A0A0D2M4N1"/>
<gene>
    <name evidence="1" type="ORF">MNEG_11727</name>
</gene>
<name>A0A0D2M4N1_9CHLO</name>
<accession>A0A0D2M4N1</accession>
<dbReference type="KEGG" id="mng:MNEG_11727"/>
<dbReference type="AlphaFoldDB" id="A0A0D2M4N1"/>
<dbReference type="Proteomes" id="UP000054498">
    <property type="component" value="Unassembled WGS sequence"/>
</dbReference>
<sequence length="485" mass="50147">MAVLKGDLATNAHARQAALHPGFVQAVIAHGTKHPGNDASRAAAGSVLALLAHTCDEARRLVAAQGDVTVDLMLSSLREVCDTICTADGGGIRGTLQLRTLSVLLAVKEQGGAPAERAMRDPHALLVAVQLCGPRFADADGGRGPALRYLLDAFTPPRGDLSCAAWLDLPARQPPVAEAPLLMHLVPHFAGLLLAPDVPGDARVGLVMLAYRLLRTPGLSPVITAHLAADGAVPALCRLALQQLRLARCDPASARDLELTARLLRQAAWFPLLTEHLAQHALPALLAVLRDAPVAGGAEAGAERGPQLAAQALLVILRANQGEHGPGPEFVRLAVTSPATLDAVARLLEGAAAAWRTAGVPWADMRIAAGLAVKLAEEAQPGDQWRRAVGGLLPAAARSLQHVADGVMSATRGGTGAGDARGELRTACLTLLLLVADLTQTLVPVGMPGTPEDPGPMAVALEAAPALLDTLGSLIASEWWTAEVS</sequence>
<dbReference type="RefSeq" id="XP_013895256.1">
    <property type="nucleotide sequence ID" value="XM_014039802.1"/>
</dbReference>
<keyword evidence="2" id="KW-1185">Reference proteome</keyword>